<sequence>MAQEKWLVDGEKVIDLENIHSLKVSMIGGSINIVGHDEPGTRVEVHAVRGKSLRIAVDGDRLEVDHPQLSWDNFIEVFSSFTGRASADVSIMVPRDVALKFGVVSANALISGLSTNATISTVSGDVVVDDLTGAVQLNAVSGEIAVRGHHGTIGAKTVSGDITATGEIDKYSSDSVSGDVFLDLTGTPDVVRVNTVSGDVTMRLAAGLAAQYTISTVGGKIQLDDSEIRGVKGSYSGRYGNLDQYWLEFRANTVSGNISVLHAVSA</sequence>
<protein>
    <submittedName>
        <fullName evidence="2">DUF4097 family beta strand repeat protein</fullName>
    </submittedName>
</protein>
<dbReference type="Proteomes" id="UP000636458">
    <property type="component" value="Unassembled WGS sequence"/>
</dbReference>
<dbReference type="EMBL" id="JAEPES010000004">
    <property type="protein sequence ID" value="MBK4348536.1"/>
    <property type="molecule type" value="Genomic_DNA"/>
</dbReference>
<keyword evidence="3" id="KW-1185">Reference proteome</keyword>
<evidence type="ECO:0000259" key="1">
    <source>
        <dbReference type="Pfam" id="PF13349"/>
    </source>
</evidence>
<gene>
    <name evidence="2" type="ORF">IV501_12905</name>
</gene>
<evidence type="ECO:0000313" key="2">
    <source>
        <dbReference type="EMBL" id="MBK4348536.1"/>
    </source>
</evidence>
<reference evidence="2" key="1">
    <citation type="submission" date="2021-01" db="EMBL/GenBank/DDBJ databases">
        <title>Lacisediminihabitans sp. nov. strain G11-30, isolated from Antarctic Soil.</title>
        <authorList>
            <person name="Li J."/>
        </authorList>
    </citation>
    <scope>NUCLEOTIDE SEQUENCE</scope>
    <source>
        <strain evidence="2">G11-30</strain>
    </source>
</reference>
<evidence type="ECO:0000313" key="3">
    <source>
        <dbReference type="Proteomes" id="UP000636458"/>
    </source>
</evidence>
<comment type="caution">
    <text evidence="2">The sequence shown here is derived from an EMBL/GenBank/DDBJ whole genome shotgun (WGS) entry which is preliminary data.</text>
</comment>
<organism evidence="2 3">
    <name type="scientific">Lacisediminihabitans changchengi</name>
    <dbReference type="NCBI Taxonomy" id="2787634"/>
    <lineage>
        <taxon>Bacteria</taxon>
        <taxon>Bacillati</taxon>
        <taxon>Actinomycetota</taxon>
        <taxon>Actinomycetes</taxon>
        <taxon>Micrococcales</taxon>
        <taxon>Microbacteriaceae</taxon>
        <taxon>Lacisediminihabitans</taxon>
    </lineage>
</organism>
<dbReference type="InterPro" id="IPR025164">
    <property type="entry name" value="Toastrack_DUF4097"/>
</dbReference>
<dbReference type="Pfam" id="PF13349">
    <property type="entry name" value="DUF4097"/>
    <property type="match status" value="1"/>
</dbReference>
<feature type="domain" description="DUF4097" evidence="1">
    <location>
        <begin position="36"/>
        <end position="260"/>
    </location>
</feature>
<dbReference type="RefSeq" id="WP_200556730.1">
    <property type="nucleotide sequence ID" value="NZ_JAEPES010000004.1"/>
</dbReference>
<dbReference type="AlphaFoldDB" id="A0A934SN94"/>
<name>A0A934SN94_9MICO</name>
<accession>A0A934SN94</accession>
<proteinExistence type="predicted"/>